<evidence type="ECO:0000313" key="2">
    <source>
        <dbReference type="EMBL" id="MDN7226716.1"/>
    </source>
</evidence>
<comment type="caution">
    <text evidence="2">The sequence shown here is derived from an EMBL/GenBank/DDBJ whole genome shotgun (WGS) entry which is preliminary data.</text>
</comment>
<dbReference type="EMBL" id="JAUJWW010000002">
    <property type="protein sequence ID" value="MDN7226716.1"/>
    <property type="molecule type" value="Genomic_DNA"/>
</dbReference>
<name>A0ABT8MP90_9BACL</name>
<proteinExistence type="predicted"/>
<protein>
    <submittedName>
        <fullName evidence="2">(4Fe-4S)-binding protein</fullName>
    </submittedName>
</protein>
<keyword evidence="3" id="KW-1185">Reference proteome</keyword>
<dbReference type="InterPro" id="IPR010693">
    <property type="entry name" value="Divergent_4Fe-4S_mono-cluster"/>
</dbReference>
<evidence type="ECO:0000313" key="3">
    <source>
        <dbReference type="Proteomes" id="UP001172054"/>
    </source>
</evidence>
<accession>A0ABT8MP90</accession>
<dbReference type="Proteomes" id="UP001172054">
    <property type="component" value="Unassembled WGS sequence"/>
</dbReference>
<dbReference type="Pfam" id="PF06902">
    <property type="entry name" value="Fer4_19"/>
    <property type="match status" value="1"/>
</dbReference>
<sequence length="138" mass="15435">MKLVQKEYRGSEIDVYFTPALCIHAVECVKGLPMVFDTTRRPWMDPEQESLEAIAQVIERCPSGALQYGRKDGEPNEQPDEPATIVPAVSQQLVMRGNLQISHVDEDIQTYRALLCGYGQSNNVPFCDKSSICKGEKS</sequence>
<reference evidence="2 3" key="1">
    <citation type="submission" date="2023-06" db="EMBL/GenBank/DDBJ databases">
        <title>Novel species in genus Planococcus.</title>
        <authorList>
            <person name="Ning S."/>
        </authorList>
    </citation>
    <scope>NUCLEOTIDE SEQUENCE [LARGE SCALE GENOMIC DNA]</scope>
    <source>
        <strain evidence="2 3">N064</strain>
    </source>
</reference>
<evidence type="ECO:0000259" key="1">
    <source>
        <dbReference type="Pfam" id="PF06902"/>
    </source>
</evidence>
<feature type="domain" description="Divergent 4Fe-4S mono-cluster" evidence="1">
    <location>
        <begin position="8"/>
        <end position="70"/>
    </location>
</feature>
<dbReference type="RefSeq" id="WP_301725666.1">
    <property type="nucleotide sequence ID" value="NZ_JAUJWW010000002.1"/>
</dbReference>
<organism evidence="2 3">
    <name type="scientific">Planococcus liqunii</name>
    <dbReference type="NCBI Taxonomy" id="3058394"/>
    <lineage>
        <taxon>Bacteria</taxon>
        <taxon>Bacillati</taxon>
        <taxon>Bacillota</taxon>
        <taxon>Bacilli</taxon>
        <taxon>Bacillales</taxon>
        <taxon>Caryophanaceae</taxon>
        <taxon>Planococcus</taxon>
    </lineage>
</organism>
<gene>
    <name evidence="2" type="ORF">QWY15_05335</name>
</gene>